<keyword evidence="1" id="KW-0472">Membrane</keyword>
<dbReference type="Proteomes" id="UP000198882">
    <property type="component" value="Unassembled WGS sequence"/>
</dbReference>
<sequence length="175" mass="19773">MVRTRDDEGGESTARRVTFEERQTLPSWFGPAVVVLSVPTLAVTVVVVFEAEGATRESLALGVLLALVVLGPLPLLFRSALRTEVRADGVFFRFSPFHLSDRHVPFEEIEDVRRSERRAYNFGLKRTRWGWEYRPNSTEGVEIYRAAGPAIFLGTERPHELREAIEAGMRRTGSE</sequence>
<dbReference type="STRING" id="1095776.SAMN04515672_2519"/>
<organism evidence="2 3">
    <name type="scientific">Natronorubrum texcoconense</name>
    <dbReference type="NCBI Taxonomy" id="1095776"/>
    <lineage>
        <taxon>Archaea</taxon>
        <taxon>Methanobacteriati</taxon>
        <taxon>Methanobacteriota</taxon>
        <taxon>Stenosarchaea group</taxon>
        <taxon>Halobacteria</taxon>
        <taxon>Halobacteriales</taxon>
        <taxon>Natrialbaceae</taxon>
        <taxon>Natronorubrum</taxon>
    </lineage>
</organism>
<accession>A0A1G9A0V5</accession>
<evidence type="ECO:0000313" key="2">
    <source>
        <dbReference type="EMBL" id="SDK20504.1"/>
    </source>
</evidence>
<proteinExistence type="predicted"/>
<protein>
    <recommendedName>
        <fullName evidence="4">PH domain-containing protein</fullName>
    </recommendedName>
</protein>
<dbReference type="RefSeq" id="WP_090306762.1">
    <property type="nucleotide sequence ID" value="NZ_FNFE01000003.1"/>
</dbReference>
<reference evidence="3" key="1">
    <citation type="submission" date="2016-10" db="EMBL/GenBank/DDBJ databases">
        <authorList>
            <person name="Varghese N."/>
            <person name="Submissions S."/>
        </authorList>
    </citation>
    <scope>NUCLEOTIDE SEQUENCE [LARGE SCALE GENOMIC DNA]</scope>
    <source>
        <strain evidence="3">B4,CECT 8067,JCM 17497</strain>
    </source>
</reference>
<evidence type="ECO:0008006" key="4">
    <source>
        <dbReference type="Google" id="ProtNLM"/>
    </source>
</evidence>
<gene>
    <name evidence="2" type="ORF">SAMN04515672_2519</name>
</gene>
<keyword evidence="1" id="KW-1133">Transmembrane helix</keyword>
<name>A0A1G9A0V5_9EURY</name>
<feature type="transmembrane region" description="Helical" evidence="1">
    <location>
        <begin position="59"/>
        <end position="77"/>
    </location>
</feature>
<dbReference type="AlphaFoldDB" id="A0A1G9A0V5"/>
<feature type="transmembrane region" description="Helical" evidence="1">
    <location>
        <begin position="25"/>
        <end position="47"/>
    </location>
</feature>
<keyword evidence="3" id="KW-1185">Reference proteome</keyword>
<dbReference type="EMBL" id="FNFE01000003">
    <property type="protein sequence ID" value="SDK20504.1"/>
    <property type="molecule type" value="Genomic_DNA"/>
</dbReference>
<evidence type="ECO:0000313" key="3">
    <source>
        <dbReference type="Proteomes" id="UP000198882"/>
    </source>
</evidence>
<dbReference type="OrthoDB" id="132173at2157"/>
<keyword evidence="1" id="KW-0812">Transmembrane</keyword>
<evidence type="ECO:0000256" key="1">
    <source>
        <dbReference type="SAM" id="Phobius"/>
    </source>
</evidence>